<reference evidence="5" key="1">
    <citation type="submission" date="2017-03" db="EMBL/GenBank/DDBJ databases">
        <title>Genomes of endolithic fungi from Antarctica.</title>
        <authorList>
            <person name="Coleine C."/>
            <person name="Masonjones S."/>
            <person name="Stajich J.E."/>
        </authorList>
    </citation>
    <scope>NUCLEOTIDE SEQUENCE [LARGE SCALE GENOMIC DNA]</scope>
    <source>
        <strain evidence="5">CCFEE 5527</strain>
    </source>
</reference>
<feature type="compositionally biased region" description="Basic and acidic residues" evidence="1">
    <location>
        <begin position="842"/>
        <end position="909"/>
    </location>
</feature>
<dbReference type="InterPro" id="IPR007122">
    <property type="entry name" value="Villin/Gelsolin"/>
</dbReference>
<name>A0A1V8SAE6_9PEZI</name>
<feature type="compositionally biased region" description="Basic and acidic residues" evidence="1">
    <location>
        <begin position="660"/>
        <end position="677"/>
    </location>
</feature>
<evidence type="ECO:0000313" key="5">
    <source>
        <dbReference type="Proteomes" id="UP000192596"/>
    </source>
</evidence>
<feature type="compositionally biased region" description="Low complexity" evidence="1">
    <location>
        <begin position="987"/>
        <end position="1001"/>
    </location>
</feature>
<dbReference type="OrthoDB" id="6375767at2759"/>
<proteinExistence type="predicted"/>
<evidence type="ECO:0000259" key="3">
    <source>
        <dbReference type="Pfam" id="PF25480"/>
    </source>
</evidence>
<dbReference type="InParanoid" id="A0A1V8SAE6"/>
<dbReference type="GO" id="GO:0051015">
    <property type="term" value="F:actin filament binding"/>
    <property type="evidence" value="ECO:0007669"/>
    <property type="project" value="InterPro"/>
</dbReference>
<accession>A0A1V8SAE6</accession>
<dbReference type="InterPro" id="IPR025118">
    <property type="entry name" value="DUF4045"/>
</dbReference>
<dbReference type="Proteomes" id="UP000192596">
    <property type="component" value="Unassembled WGS sequence"/>
</dbReference>
<feature type="compositionally biased region" description="Low complexity" evidence="1">
    <location>
        <begin position="1153"/>
        <end position="1167"/>
    </location>
</feature>
<feature type="compositionally biased region" description="Low complexity" evidence="1">
    <location>
        <begin position="449"/>
        <end position="467"/>
    </location>
</feature>
<keyword evidence="5" id="KW-1185">Reference proteome</keyword>
<sequence length="1730" mass="184330">MASSPRAVAAPPNTTPKSPHATTAKPLSTTQSHSLDDFDDEDDLDPAAFLKSVRELSEKREREDRERYRKLEEEIEAGRRERLARKEERKRSVSPKKIEAQQREPAQPRERAAREQVNTPTPRPMQEHPAALSPGSGSKAIMDGVPEFKGFGSIKRPSAPGTPTRGSGEARPLSRESPSKPSPSAAMPSRTGTVKWQQRPTSRGVDSRPTLGASAVSSEPVKRAEVEKPEASREQIAAQLGARDPAWFRQTADRGIGNAAFRKSKEEQASEESAISGRRGLPGMSTETSLEPTRAYSPAPESATSNTPSNSSSVLGRSSMASNPTSMSGQSKPSMEPQVVPQSASDRSSTTDSDQSSLQRVLTMSSTQARLNGPGERPASPTKGMGGFVQSAMMKRSDSVNKRWSAQPGHSLSRQNSTASVRSGHGGLQGSYSMPKLEPQSSTSRETSNEPSSRPTSSSSNTIATTIGQASRQDDSGFVKPPLPLHNRSKSVASLHTALGDQDATTSPPGSPSKRWSPTKSSWIESALNKPDSPKPSPAKNAQPSWMENIARAKAQRESGEITPRSMTPAPPELDFSRPLSPTKSTSFGPSRAGTPVMPAQDSSRPSSPTKAASFGQSLLKRSESRDLRPETGSPRSITPPMKAKPNGLAGRPTSMLAKESLEMAERMAAPTRKEELNGTNKDAAVTATDSVVTSSEEVDTSTTAATTPTTARTTPPKVSPKPDTISRFAATTAIKSPAPSTAFSKPPVSPAKDVSSSKPQTDFRATLRSRPVIAPKSTDTPEFLAKASALRPTRPEKYVAPDLLKDNILRGKTGLAVTSGPVKTVRRDELKESLLAKRDEWQAEKEAGVVKEREVKFKPSTPEKPEALAKRELLTRKASDRTVERSPPKKQEETPEALRRQKSIREPPKAAQLEIKLQEVVPDAQQVSPIARSRSPLSTPAPSQTSELAARFNPGLARILALGPPSPKASPSGSRSGSPVQSMKLPPVEAAGEAATPAAPLQDMRKDRAKGPKRRKGGAAAAAASEEIAPDLPSAVEQPVPSSAATNIESERMPKKALPSAKPGSMASIMASSLGGTSKSAASADPESTPVTPAKDNMVAPSKPLPSPKPTFSPFQTTRPAPPAKDVAFNEVKTAPVGARSMHAASPFAKRAQPLPTTTQPAAEAPPATPKKDAVPEFRGFGSSRVANNAEENKENDDTSLPSVKAVSSFWGRSPAASKPAERPLQIQLPNRRDEEAAMRSAGLLASSPARSNSRPGSSNGPETTATLNGPPRPAKSSRIVSGQLPTSEAFKGTQERLQQHESDTGRLLVDTFGCIPICSASLTIDVKAFLDTTSKSPPRIKTLRKSVQLVSLDGQLTQLAQQDEYTLFSGSVYIITHTYIPVSGPKTTGVYSWYGSDTSLSSFQTAETAARAVAKREAASIPITVNQGLEPAEVLEALGGILITRRGSREIASKQYILCGRQHLGHVVFDEVDFDAKSFCEGFVYLISYPVTLQRCKLWLWKGQHATTEEVSAARLVGMEIGAGLEEVAEVAQGAESADYLAIFGPDAAIPKPSSFWHSKSGIAQPRLIRIQQLKPVSSFLGAVYSLSRRPSWSSRPQSPEAIKCEAVGVSPFTQSSLEADGIYILDTPGKVCVLIGPLFASTKPVDVRNAVLAQTLLFAEKYAEAVGGKEVEVLFSGLSEVVKACFRFWDGTRGLWGVEGMMGGSQNSIGGGAKTTGLANVKALICR</sequence>
<feature type="domain" description="DUF4045" evidence="2">
    <location>
        <begin position="45"/>
        <end position="580"/>
    </location>
</feature>
<feature type="domain" description="DUF4045" evidence="2">
    <location>
        <begin position="591"/>
        <end position="842"/>
    </location>
</feature>
<feature type="compositionally biased region" description="Basic and acidic residues" evidence="1">
    <location>
        <begin position="220"/>
        <end position="233"/>
    </location>
</feature>
<evidence type="ECO:0000256" key="1">
    <source>
        <dbReference type="SAM" id="MobiDB-lite"/>
    </source>
</evidence>
<feature type="compositionally biased region" description="Polar residues" evidence="1">
    <location>
        <begin position="15"/>
        <end position="33"/>
    </location>
</feature>
<dbReference type="Pfam" id="PF25480">
    <property type="entry name" value="DUF7904"/>
    <property type="match status" value="1"/>
</dbReference>
<feature type="compositionally biased region" description="Basic and acidic residues" evidence="1">
    <location>
        <begin position="621"/>
        <end position="630"/>
    </location>
</feature>
<feature type="region of interest" description="Disordered" evidence="1">
    <location>
        <begin position="1"/>
        <end position="781"/>
    </location>
</feature>
<organism evidence="4 5">
    <name type="scientific">Cryoendolithus antarcticus</name>
    <dbReference type="NCBI Taxonomy" id="1507870"/>
    <lineage>
        <taxon>Eukaryota</taxon>
        <taxon>Fungi</taxon>
        <taxon>Dikarya</taxon>
        <taxon>Ascomycota</taxon>
        <taxon>Pezizomycotina</taxon>
        <taxon>Dothideomycetes</taxon>
        <taxon>Dothideomycetidae</taxon>
        <taxon>Cladosporiales</taxon>
        <taxon>Cladosporiaceae</taxon>
        <taxon>Cryoendolithus</taxon>
    </lineage>
</organism>
<feature type="compositionally biased region" description="Polar residues" evidence="1">
    <location>
        <begin position="936"/>
        <end position="948"/>
    </location>
</feature>
<evidence type="ECO:0000259" key="2">
    <source>
        <dbReference type="Pfam" id="PF13254"/>
    </source>
</evidence>
<dbReference type="EMBL" id="NAJO01000074">
    <property type="protein sequence ID" value="OQN96033.1"/>
    <property type="molecule type" value="Genomic_DNA"/>
</dbReference>
<feature type="compositionally biased region" description="Polar residues" evidence="1">
    <location>
        <begin position="503"/>
        <end position="524"/>
    </location>
</feature>
<feature type="compositionally biased region" description="Low complexity" evidence="1">
    <location>
        <begin position="970"/>
        <end position="980"/>
    </location>
</feature>
<feature type="compositionally biased region" description="Polar residues" evidence="1">
    <location>
        <begin position="601"/>
        <end position="617"/>
    </location>
</feature>
<dbReference type="InterPro" id="IPR057226">
    <property type="entry name" value="DUF7904"/>
</dbReference>
<feature type="compositionally biased region" description="Low complexity" evidence="1">
    <location>
        <begin position="302"/>
        <end position="313"/>
    </location>
</feature>
<feature type="compositionally biased region" description="Polar residues" evidence="1">
    <location>
        <begin position="1250"/>
        <end position="1269"/>
    </location>
</feature>
<feature type="compositionally biased region" description="Basic and acidic residues" evidence="1">
    <location>
        <begin position="52"/>
        <end position="114"/>
    </location>
</feature>
<dbReference type="STRING" id="1507870.A0A1V8SAE6"/>
<dbReference type="SMART" id="SM00262">
    <property type="entry name" value="GEL"/>
    <property type="match status" value="2"/>
</dbReference>
<feature type="compositionally biased region" description="Low complexity" evidence="1">
    <location>
        <begin position="683"/>
        <end position="717"/>
    </location>
</feature>
<feature type="compositionally biased region" description="Polar residues" evidence="1">
    <location>
        <begin position="402"/>
        <end position="421"/>
    </location>
</feature>
<feature type="compositionally biased region" description="Polar residues" evidence="1">
    <location>
        <begin position="314"/>
        <end position="333"/>
    </location>
</feature>
<feature type="compositionally biased region" description="Polar residues" evidence="1">
    <location>
        <begin position="1071"/>
        <end position="1082"/>
    </location>
</feature>
<dbReference type="Gene3D" id="3.40.20.10">
    <property type="entry name" value="Severin"/>
    <property type="match status" value="2"/>
</dbReference>
<feature type="compositionally biased region" description="Low complexity" evidence="1">
    <location>
        <begin position="342"/>
        <end position="360"/>
    </location>
</feature>
<feature type="compositionally biased region" description="Polar residues" evidence="1">
    <location>
        <begin position="580"/>
        <end position="589"/>
    </location>
</feature>
<dbReference type="SUPFAM" id="SSF55753">
    <property type="entry name" value="Actin depolymerizing proteins"/>
    <property type="match status" value="2"/>
</dbReference>
<evidence type="ECO:0000313" key="4">
    <source>
        <dbReference type="EMBL" id="OQN96033.1"/>
    </source>
</evidence>
<feature type="compositionally biased region" description="Polar residues" evidence="1">
    <location>
        <begin position="191"/>
        <end position="201"/>
    </location>
</feature>
<protein>
    <submittedName>
        <fullName evidence="4">Uncharacterized protein</fullName>
    </submittedName>
</protein>
<dbReference type="Pfam" id="PF13254">
    <property type="entry name" value="DUF4045"/>
    <property type="match status" value="2"/>
</dbReference>
<gene>
    <name evidence="4" type="ORF">B0A48_18024</name>
</gene>
<feature type="domain" description="DUF7904" evidence="3">
    <location>
        <begin position="1349"/>
        <end position="1448"/>
    </location>
</feature>
<comment type="caution">
    <text evidence="4">The sequence shown here is derived from an EMBL/GenBank/DDBJ whole genome shotgun (WGS) entry which is preliminary data.</text>
</comment>
<feature type="region of interest" description="Disordered" evidence="1">
    <location>
        <begin position="842"/>
        <end position="1285"/>
    </location>
</feature>
<dbReference type="InterPro" id="IPR029006">
    <property type="entry name" value="ADF-H/Gelsolin-like_dom_sf"/>
</dbReference>